<feature type="region of interest" description="Disordered" evidence="1">
    <location>
        <begin position="16"/>
        <end position="39"/>
    </location>
</feature>
<evidence type="ECO:0000313" key="2">
    <source>
        <dbReference type="EMBL" id="MPC51830.1"/>
    </source>
</evidence>
<accession>A0A5B7FVS5</accession>
<dbReference type="AlphaFoldDB" id="A0A5B7FVS5"/>
<name>A0A5B7FVS5_PORTR</name>
<proteinExistence type="predicted"/>
<evidence type="ECO:0000313" key="3">
    <source>
        <dbReference type="Proteomes" id="UP000324222"/>
    </source>
</evidence>
<organism evidence="2 3">
    <name type="scientific">Portunus trituberculatus</name>
    <name type="common">Swimming crab</name>
    <name type="synonym">Neptunus trituberculatus</name>
    <dbReference type="NCBI Taxonomy" id="210409"/>
    <lineage>
        <taxon>Eukaryota</taxon>
        <taxon>Metazoa</taxon>
        <taxon>Ecdysozoa</taxon>
        <taxon>Arthropoda</taxon>
        <taxon>Crustacea</taxon>
        <taxon>Multicrustacea</taxon>
        <taxon>Malacostraca</taxon>
        <taxon>Eumalacostraca</taxon>
        <taxon>Eucarida</taxon>
        <taxon>Decapoda</taxon>
        <taxon>Pleocyemata</taxon>
        <taxon>Brachyura</taxon>
        <taxon>Eubrachyura</taxon>
        <taxon>Portunoidea</taxon>
        <taxon>Portunidae</taxon>
        <taxon>Portuninae</taxon>
        <taxon>Portunus</taxon>
    </lineage>
</organism>
<protein>
    <submittedName>
        <fullName evidence="2">Uncharacterized protein</fullName>
    </submittedName>
</protein>
<comment type="caution">
    <text evidence="2">The sequence shown here is derived from an EMBL/GenBank/DDBJ whole genome shotgun (WGS) entry which is preliminary data.</text>
</comment>
<dbReference type="Proteomes" id="UP000324222">
    <property type="component" value="Unassembled WGS sequence"/>
</dbReference>
<gene>
    <name evidence="2" type="ORF">E2C01_045683</name>
</gene>
<dbReference type="EMBL" id="VSRR010010441">
    <property type="protein sequence ID" value="MPC51830.1"/>
    <property type="molecule type" value="Genomic_DNA"/>
</dbReference>
<evidence type="ECO:0000256" key="1">
    <source>
        <dbReference type="SAM" id="MobiDB-lite"/>
    </source>
</evidence>
<reference evidence="2 3" key="1">
    <citation type="submission" date="2019-05" db="EMBL/GenBank/DDBJ databases">
        <title>Another draft genome of Portunus trituberculatus and its Hox gene families provides insights of decapod evolution.</title>
        <authorList>
            <person name="Jeong J.-H."/>
            <person name="Song I."/>
            <person name="Kim S."/>
            <person name="Choi T."/>
            <person name="Kim D."/>
            <person name="Ryu S."/>
            <person name="Kim W."/>
        </authorList>
    </citation>
    <scope>NUCLEOTIDE SEQUENCE [LARGE SCALE GENOMIC DNA]</scope>
    <source>
        <tissue evidence="2">Muscle</tissue>
    </source>
</reference>
<sequence>MPVLGGRCVWEAWERRRERSRPKTRSAAATDASPTNLASTVDPRFLSACVWVRRVFLRL</sequence>
<keyword evidence="3" id="KW-1185">Reference proteome</keyword>